<dbReference type="EMBL" id="KZ293661">
    <property type="protein sequence ID" value="PBK91641.1"/>
    <property type="molecule type" value="Genomic_DNA"/>
</dbReference>
<reference evidence="2" key="1">
    <citation type="journal article" date="2017" name="Nat. Ecol. Evol.">
        <title>Genome expansion and lineage-specific genetic innovations in the forest pathogenic fungi Armillaria.</title>
        <authorList>
            <person name="Sipos G."/>
            <person name="Prasanna A.N."/>
            <person name="Walter M.C."/>
            <person name="O'Connor E."/>
            <person name="Balint B."/>
            <person name="Krizsan K."/>
            <person name="Kiss B."/>
            <person name="Hess J."/>
            <person name="Varga T."/>
            <person name="Slot J."/>
            <person name="Riley R."/>
            <person name="Boka B."/>
            <person name="Rigling D."/>
            <person name="Barry K."/>
            <person name="Lee J."/>
            <person name="Mihaltcheva S."/>
            <person name="LaButti K."/>
            <person name="Lipzen A."/>
            <person name="Waldron R."/>
            <person name="Moloney N.M."/>
            <person name="Sperisen C."/>
            <person name="Kredics L."/>
            <person name="Vagvoelgyi C."/>
            <person name="Patrignani A."/>
            <person name="Fitzpatrick D."/>
            <person name="Nagy I."/>
            <person name="Doyle S."/>
            <person name="Anderson J.B."/>
            <person name="Grigoriev I.V."/>
            <person name="Gueldener U."/>
            <person name="Muensterkoetter M."/>
            <person name="Nagy L.G."/>
        </authorList>
    </citation>
    <scope>NUCLEOTIDE SEQUENCE [LARGE SCALE GENOMIC DNA]</scope>
    <source>
        <strain evidence="2">Ar21-2</strain>
    </source>
</reference>
<gene>
    <name evidence="1" type="ORF">ARMGADRAFT_212514</name>
</gene>
<name>A0A2H3D8Q0_ARMGA</name>
<protein>
    <submittedName>
        <fullName evidence="1">Uncharacterized protein</fullName>
    </submittedName>
</protein>
<evidence type="ECO:0000313" key="1">
    <source>
        <dbReference type="EMBL" id="PBK91641.1"/>
    </source>
</evidence>
<organism evidence="1 2">
    <name type="scientific">Armillaria gallica</name>
    <name type="common">Bulbous honey fungus</name>
    <name type="synonym">Armillaria bulbosa</name>
    <dbReference type="NCBI Taxonomy" id="47427"/>
    <lineage>
        <taxon>Eukaryota</taxon>
        <taxon>Fungi</taxon>
        <taxon>Dikarya</taxon>
        <taxon>Basidiomycota</taxon>
        <taxon>Agaricomycotina</taxon>
        <taxon>Agaricomycetes</taxon>
        <taxon>Agaricomycetidae</taxon>
        <taxon>Agaricales</taxon>
        <taxon>Marasmiineae</taxon>
        <taxon>Physalacriaceae</taxon>
        <taxon>Armillaria</taxon>
    </lineage>
</organism>
<dbReference type="Proteomes" id="UP000217790">
    <property type="component" value="Unassembled WGS sequence"/>
</dbReference>
<dbReference type="AlphaFoldDB" id="A0A2H3D8Q0"/>
<proteinExistence type="predicted"/>
<dbReference type="InParanoid" id="A0A2H3D8Q0"/>
<sequence length="177" mass="20712">MHDKWTQTYRALMSVSLTTALGYRDVPPSAVVYDAPTPIFLVNLVVIPNITPTTKARAAFRVKDVNILSLDEFRNVAADKTHALHSRDYPKLLEDYDFRFPPLSRPHRISRTAMVVEEVFYHTGSRAYINIKNWYFTKNPSRDYSHQWKPDNWLEHLKQLWLQAKVGSMKVFISRDM</sequence>
<keyword evidence="2" id="KW-1185">Reference proteome</keyword>
<accession>A0A2H3D8Q0</accession>
<dbReference type="OrthoDB" id="2738407at2759"/>
<evidence type="ECO:0000313" key="2">
    <source>
        <dbReference type="Proteomes" id="UP000217790"/>
    </source>
</evidence>